<protein>
    <recommendedName>
        <fullName evidence="12">DNA 3'-5' helicase</fullName>
        <ecNumber evidence="12">5.6.2.4</ecNumber>
    </recommendedName>
</protein>
<dbReference type="GO" id="GO:0005829">
    <property type="term" value="C:cytosol"/>
    <property type="evidence" value="ECO:0007669"/>
    <property type="project" value="TreeGrafter"/>
</dbReference>
<dbReference type="Gene3D" id="1.10.486.10">
    <property type="entry name" value="PCRA, domain 4"/>
    <property type="match status" value="1"/>
</dbReference>
<dbReference type="PROSITE" id="PS51217">
    <property type="entry name" value="UVRD_HELICASE_CTER"/>
    <property type="match status" value="1"/>
</dbReference>
<keyword evidence="3" id="KW-0227">DNA damage</keyword>
<evidence type="ECO:0000256" key="10">
    <source>
        <dbReference type="ARBA" id="ARBA00023235"/>
    </source>
</evidence>
<dbReference type="InterPro" id="IPR014017">
    <property type="entry name" value="DNA_helicase_UvrD-like_C"/>
</dbReference>
<dbReference type="GO" id="GO:0043138">
    <property type="term" value="F:3'-5' DNA helicase activity"/>
    <property type="evidence" value="ECO:0007669"/>
    <property type="project" value="UniProtKB-EC"/>
</dbReference>
<dbReference type="Proteomes" id="UP000824135">
    <property type="component" value="Unassembled WGS sequence"/>
</dbReference>
<dbReference type="InterPro" id="IPR000212">
    <property type="entry name" value="DNA_helicase_UvrD/REP"/>
</dbReference>
<gene>
    <name evidence="17" type="ORF">H9728_00610</name>
</gene>
<evidence type="ECO:0000256" key="5">
    <source>
        <dbReference type="ARBA" id="ARBA00022806"/>
    </source>
</evidence>
<dbReference type="PROSITE" id="PS51198">
    <property type="entry name" value="UVRD_HELICASE_ATP_BIND"/>
    <property type="match status" value="1"/>
</dbReference>
<dbReference type="InterPro" id="IPR038726">
    <property type="entry name" value="PDDEXK_AddAB-type"/>
</dbReference>
<keyword evidence="7 14" id="KW-0067">ATP-binding</keyword>
<dbReference type="Gene3D" id="3.90.320.10">
    <property type="match status" value="1"/>
</dbReference>
<evidence type="ECO:0000313" key="17">
    <source>
        <dbReference type="EMBL" id="HIY77523.1"/>
    </source>
</evidence>
<evidence type="ECO:0000256" key="14">
    <source>
        <dbReference type="PROSITE-ProRule" id="PRU00560"/>
    </source>
</evidence>
<evidence type="ECO:0000256" key="11">
    <source>
        <dbReference type="ARBA" id="ARBA00034617"/>
    </source>
</evidence>
<evidence type="ECO:0000259" key="15">
    <source>
        <dbReference type="PROSITE" id="PS51198"/>
    </source>
</evidence>
<reference evidence="17" key="2">
    <citation type="submission" date="2021-04" db="EMBL/GenBank/DDBJ databases">
        <authorList>
            <person name="Gilroy R."/>
        </authorList>
    </citation>
    <scope>NUCLEOTIDE SEQUENCE</scope>
    <source>
        <strain evidence="17">CHK199-9574</strain>
    </source>
</reference>
<evidence type="ECO:0000313" key="18">
    <source>
        <dbReference type="Proteomes" id="UP000824135"/>
    </source>
</evidence>
<comment type="caution">
    <text evidence="17">The sequence shown here is derived from an EMBL/GenBank/DDBJ whole genome shotgun (WGS) entry which is preliminary data.</text>
</comment>
<organism evidence="17 18">
    <name type="scientific">Candidatus Borkfalkia excrementavium</name>
    <dbReference type="NCBI Taxonomy" id="2838505"/>
    <lineage>
        <taxon>Bacteria</taxon>
        <taxon>Bacillati</taxon>
        <taxon>Bacillota</taxon>
        <taxon>Clostridia</taxon>
        <taxon>Christensenellales</taxon>
        <taxon>Christensenellaceae</taxon>
        <taxon>Candidatus Borkfalkia</taxon>
    </lineage>
</organism>
<dbReference type="InterPro" id="IPR011335">
    <property type="entry name" value="Restrct_endonuc-II-like"/>
</dbReference>
<comment type="catalytic activity">
    <reaction evidence="13">
        <text>ATP + H2O = ADP + phosphate + H(+)</text>
        <dbReference type="Rhea" id="RHEA:13065"/>
        <dbReference type="ChEBI" id="CHEBI:15377"/>
        <dbReference type="ChEBI" id="CHEBI:15378"/>
        <dbReference type="ChEBI" id="CHEBI:30616"/>
        <dbReference type="ChEBI" id="CHEBI:43474"/>
        <dbReference type="ChEBI" id="CHEBI:456216"/>
        <dbReference type="EC" id="5.6.2.4"/>
    </reaction>
</comment>
<dbReference type="GO" id="GO:0033202">
    <property type="term" value="C:DNA helicase complex"/>
    <property type="evidence" value="ECO:0007669"/>
    <property type="project" value="TreeGrafter"/>
</dbReference>
<dbReference type="Gene3D" id="3.40.50.300">
    <property type="entry name" value="P-loop containing nucleotide triphosphate hydrolases"/>
    <property type="match status" value="4"/>
</dbReference>
<evidence type="ECO:0000256" key="9">
    <source>
        <dbReference type="ARBA" id="ARBA00023204"/>
    </source>
</evidence>
<reference evidence="17" key="1">
    <citation type="journal article" date="2021" name="PeerJ">
        <title>Extensive microbial diversity within the chicken gut microbiome revealed by metagenomics and culture.</title>
        <authorList>
            <person name="Gilroy R."/>
            <person name="Ravi A."/>
            <person name="Getino M."/>
            <person name="Pursley I."/>
            <person name="Horton D.L."/>
            <person name="Alikhan N.F."/>
            <person name="Baker D."/>
            <person name="Gharbi K."/>
            <person name="Hall N."/>
            <person name="Watson M."/>
            <person name="Adriaenssens E.M."/>
            <person name="Foster-Nyarko E."/>
            <person name="Jarju S."/>
            <person name="Secka A."/>
            <person name="Antonio M."/>
            <person name="Oren A."/>
            <person name="Chaudhuri R.R."/>
            <person name="La Ragione R."/>
            <person name="Hildebrand F."/>
            <person name="Pallen M.J."/>
        </authorList>
    </citation>
    <scope>NUCLEOTIDE SEQUENCE</scope>
    <source>
        <strain evidence="17">CHK199-9574</strain>
    </source>
</reference>
<dbReference type="EC" id="5.6.2.4" evidence="12"/>
<evidence type="ECO:0000256" key="12">
    <source>
        <dbReference type="ARBA" id="ARBA00034808"/>
    </source>
</evidence>
<dbReference type="GO" id="GO:0003677">
    <property type="term" value="F:DNA binding"/>
    <property type="evidence" value="ECO:0007669"/>
    <property type="project" value="UniProtKB-KW"/>
</dbReference>
<dbReference type="PANTHER" id="PTHR11070">
    <property type="entry name" value="UVRD / RECB / PCRA DNA HELICASE FAMILY MEMBER"/>
    <property type="match status" value="1"/>
</dbReference>
<keyword evidence="1" id="KW-0540">Nuclease</keyword>
<evidence type="ECO:0000256" key="2">
    <source>
        <dbReference type="ARBA" id="ARBA00022741"/>
    </source>
</evidence>
<name>A0A9D1Z790_9FIRM</name>
<feature type="binding site" evidence="14">
    <location>
        <begin position="24"/>
        <end position="31"/>
    </location>
    <ligand>
        <name>ATP</name>
        <dbReference type="ChEBI" id="CHEBI:30616"/>
    </ligand>
</feature>
<keyword evidence="2 14" id="KW-0547">Nucleotide-binding</keyword>
<evidence type="ECO:0000256" key="6">
    <source>
        <dbReference type="ARBA" id="ARBA00022839"/>
    </source>
</evidence>
<comment type="catalytic activity">
    <reaction evidence="11">
        <text>Couples ATP hydrolysis with the unwinding of duplex DNA by translocating in the 3'-5' direction.</text>
        <dbReference type="EC" id="5.6.2.4"/>
    </reaction>
</comment>
<keyword evidence="5 14" id="KW-0347">Helicase</keyword>
<accession>A0A9D1Z790</accession>
<feature type="domain" description="UvrD-like helicase C-terminal" evidence="16">
    <location>
        <begin position="492"/>
        <end position="769"/>
    </location>
</feature>
<dbReference type="AlphaFoldDB" id="A0A9D1Z790"/>
<dbReference type="GO" id="GO:0004527">
    <property type="term" value="F:exonuclease activity"/>
    <property type="evidence" value="ECO:0007669"/>
    <property type="project" value="UniProtKB-KW"/>
</dbReference>
<evidence type="ECO:0000256" key="1">
    <source>
        <dbReference type="ARBA" id="ARBA00022722"/>
    </source>
</evidence>
<dbReference type="InterPro" id="IPR027417">
    <property type="entry name" value="P-loop_NTPase"/>
</dbReference>
<keyword evidence="9" id="KW-0234">DNA repair</keyword>
<evidence type="ECO:0000259" key="16">
    <source>
        <dbReference type="PROSITE" id="PS51217"/>
    </source>
</evidence>
<dbReference type="SUPFAM" id="SSF52980">
    <property type="entry name" value="Restriction endonuclease-like"/>
    <property type="match status" value="1"/>
</dbReference>
<dbReference type="InterPro" id="IPR014016">
    <property type="entry name" value="UvrD-like_ATP-bd"/>
</dbReference>
<evidence type="ECO:0000256" key="3">
    <source>
        <dbReference type="ARBA" id="ARBA00022763"/>
    </source>
</evidence>
<dbReference type="EMBL" id="DXCO01000005">
    <property type="protein sequence ID" value="HIY77523.1"/>
    <property type="molecule type" value="Genomic_DNA"/>
</dbReference>
<dbReference type="InterPro" id="IPR011604">
    <property type="entry name" value="PDDEXK-like_dom_sf"/>
</dbReference>
<dbReference type="GO" id="GO:0005524">
    <property type="term" value="F:ATP binding"/>
    <property type="evidence" value="ECO:0007669"/>
    <property type="project" value="UniProtKB-UniRule"/>
</dbReference>
<evidence type="ECO:0000256" key="13">
    <source>
        <dbReference type="ARBA" id="ARBA00048988"/>
    </source>
</evidence>
<dbReference type="PANTHER" id="PTHR11070:SF48">
    <property type="entry name" value="ATP-DEPENDENT HELICASE_NUCLEASE SUBUNIT A"/>
    <property type="match status" value="1"/>
</dbReference>
<evidence type="ECO:0000256" key="8">
    <source>
        <dbReference type="ARBA" id="ARBA00023125"/>
    </source>
</evidence>
<evidence type="ECO:0000256" key="7">
    <source>
        <dbReference type="ARBA" id="ARBA00022840"/>
    </source>
</evidence>
<dbReference type="Pfam" id="PF13361">
    <property type="entry name" value="UvrD_C"/>
    <property type="match status" value="1"/>
</dbReference>
<keyword evidence="4 14" id="KW-0378">Hydrolase</keyword>
<dbReference type="SUPFAM" id="SSF52540">
    <property type="entry name" value="P-loop containing nucleoside triphosphate hydrolases"/>
    <property type="match status" value="1"/>
</dbReference>
<dbReference type="Pfam" id="PF00580">
    <property type="entry name" value="UvrD-helicase"/>
    <property type="match status" value="1"/>
</dbReference>
<proteinExistence type="predicted"/>
<dbReference type="CDD" id="cd17932">
    <property type="entry name" value="DEXQc_UvrD"/>
    <property type="match status" value="1"/>
</dbReference>
<keyword evidence="6" id="KW-0269">Exonuclease</keyword>
<keyword evidence="10" id="KW-0413">Isomerase</keyword>
<feature type="domain" description="UvrD-like helicase ATP-binding" evidence="15">
    <location>
        <begin position="3"/>
        <end position="458"/>
    </location>
</feature>
<evidence type="ECO:0000256" key="4">
    <source>
        <dbReference type="ARBA" id="ARBA00022801"/>
    </source>
</evidence>
<keyword evidence="8" id="KW-0238">DNA-binding</keyword>
<dbReference type="Pfam" id="PF12705">
    <property type="entry name" value="PDDEXK_1"/>
    <property type="match status" value="1"/>
</dbReference>
<dbReference type="GO" id="GO:0000725">
    <property type="term" value="P:recombinational repair"/>
    <property type="evidence" value="ECO:0007669"/>
    <property type="project" value="TreeGrafter"/>
</dbReference>
<sequence>MSKRGPTAQQRAAIEARGEILVSASAGSGKTFVMIEKIISLILSGEAEVSSLLAVTFTNLAAEEMKERLKKAVASAVNSETDGARRSFLKAQLSEIGASDICTLHSFCSGVVRRYFYRAGVDANFRIAEEEEAEKLKKRAAEGVFAEQLENGSADFSLLSGLFAGSRGFSKLEALVTEAHARAAESGDFSAFLTGLRAKYTQEGFARLAEEAFEPVRRRARRLVGLARETKEKCDAFALMGVLPEKFSEFCASRILFGEEVLQAENVFACARLVAGAKLPNKPASTRLRENEDREIAALDEKFSSFKEEVDGIRKLVAGLGDEGEEFAKFLSSGEVACALANLVSAFDEAYEARKRRAGVLDFSDLERKCLELLRIPEVREEVRSRYDYLFVDEYQDVNPVQEEILSLVAGKNVFMVGDAKQSIYGFRGCSAEFFSRKYARLSKEGRALLLNGNFRSAPGVLAAVNAIFCEAMTEETASVDYRSTSVMQALGGYPEGSGRVRFHFLPEKEAQEKKERDVYSVIEHLGGDPRGENAEGAKIAEIVFSELSKNRFDLATGETVKTQFKDIAVLTRNKTARAERIVDELVRRGIPVTSSAEYNICDYPEVKTMIEILKFIDNAAQDIPLAASLKSAVGGLDDEDLAKIRLYTPDGDFVSACERYGREVSDGLSEKLHKFSAFAEKLRLIAGVRSAAEIMAAVLAETDMQIRLLASPCGEEKLRRVMRLIAESGDLTVPEFLEKLKNGGYRVGFSESGGENAVRVMTMHASKGLEFPVVIVAGMNDRFSAEDMKGDILYDREWGFAMHAYDTETFRSFETLLRSVVKNRLQKKRSEEEMRLLYVALTRAQESLHLIFSSERPFDGEHVAEAACFADFIRFEKFKDLYADAQEGEFSSFAERDLILGAPDEEAAREVRKRYRMPYAHAASLGLPVKTSASELLRERGEPYYPEHELVQNLPAADKETGTAYHAFLELADFSAPPAEACAGALHRLSLQRPDLAARIDENKARSVLSMPVFASLQGFELFREREFLLSLPANEVSVSSAEDEILLQGVIDLMAVKGDRCVILDYKYSSHTKERLSADYALQLKIYAAAARRAGFENVEAYLVNILREEVVRAI</sequence>